<organism evidence="2 3">
    <name type="scientific">Fukomys damarensis</name>
    <name type="common">Damaraland mole rat</name>
    <name type="synonym">Cryptomys damarensis</name>
    <dbReference type="NCBI Taxonomy" id="885580"/>
    <lineage>
        <taxon>Eukaryota</taxon>
        <taxon>Metazoa</taxon>
        <taxon>Chordata</taxon>
        <taxon>Craniata</taxon>
        <taxon>Vertebrata</taxon>
        <taxon>Euteleostomi</taxon>
        <taxon>Mammalia</taxon>
        <taxon>Eutheria</taxon>
        <taxon>Euarchontoglires</taxon>
        <taxon>Glires</taxon>
        <taxon>Rodentia</taxon>
        <taxon>Hystricomorpha</taxon>
        <taxon>Bathyergidae</taxon>
        <taxon>Fukomys</taxon>
    </lineage>
</organism>
<reference evidence="2 3" key="1">
    <citation type="submission" date="2013-11" db="EMBL/GenBank/DDBJ databases">
        <title>The Damaraland mole rat (Fukomys damarensis) genome and evolution of African mole rats.</title>
        <authorList>
            <person name="Gladyshev V.N."/>
            <person name="Fang X."/>
        </authorList>
    </citation>
    <scope>NUCLEOTIDE SEQUENCE [LARGE SCALE GENOMIC DNA]</scope>
    <source>
        <tissue evidence="2">Liver</tissue>
    </source>
</reference>
<feature type="region of interest" description="Disordered" evidence="1">
    <location>
        <begin position="39"/>
        <end position="66"/>
    </location>
</feature>
<dbReference type="AlphaFoldDB" id="A0A091DLZ5"/>
<gene>
    <name evidence="2" type="ORF">H920_07090</name>
</gene>
<evidence type="ECO:0000313" key="3">
    <source>
        <dbReference type="Proteomes" id="UP000028990"/>
    </source>
</evidence>
<dbReference type="EMBL" id="KN122268">
    <property type="protein sequence ID" value="KFO31508.1"/>
    <property type="molecule type" value="Genomic_DNA"/>
</dbReference>
<feature type="compositionally biased region" description="Basic and acidic residues" evidence="1">
    <location>
        <begin position="40"/>
        <end position="65"/>
    </location>
</feature>
<sequence>MRDKKKINKEEKIIKEEIRVMAGTGTEIEMKNNMWEQETELEKENRKKKEFAEGNEEKKEEKEFEGPLSDYISAVTIDNVHSHVQN</sequence>
<evidence type="ECO:0000256" key="1">
    <source>
        <dbReference type="SAM" id="MobiDB-lite"/>
    </source>
</evidence>
<proteinExistence type="predicted"/>
<name>A0A091DLZ5_FUKDA</name>
<accession>A0A091DLZ5</accession>
<keyword evidence="3" id="KW-1185">Reference proteome</keyword>
<protein>
    <submittedName>
        <fullName evidence="2">Uncharacterized protein</fullName>
    </submittedName>
</protein>
<evidence type="ECO:0000313" key="2">
    <source>
        <dbReference type="EMBL" id="KFO31508.1"/>
    </source>
</evidence>
<dbReference type="Proteomes" id="UP000028990">
    <property type="component" value="Unassembled WGS sequence"/>
</dbReference>